<evidence type="ECO:0000313" key="2">
    <source>
        <dbReference type="EMBL" id="MPC46447.1"/>
    </source>
</evidence>
<gene>
    <name evidence="2" type="ORF">E2C01_040167</name>
</gene>
<keyword evidence="3" id="KW-1185">Reference proteome</keyword>
<name>A0A5B7FM93_PORTR</name>
<dbReference type="Proteomes" id="UP000324222">
    <property type="component" value="Unassembled WGS sequence"/>
</dbReference>
<evidence type="ECO:0000256" key="1">
    <source>
        <dbReference type="SAM" id="MobiDB-lite"/>
    </source>
</evidence>
<proteinExistence type="predicted"/>
<organism evidence="2 3">
    <name type="scientific">Portunus trituberculatus</name>
    <name type="common">Swimming crab</name>
    <name type="synonym">Neptunus trituberculatus</name>
    <dbReference type="NCBI Taxonomy" id="210409"/>
    <lineage>
        <taxon>Eukaryota</taxon>
        <taxon>Metazoa</taxon>
        <taxon>Ecdysozoa</taxon>
        <taxon>Arthropoda</taxon>
        <taxon>Crustacea</taxon>
        <taxon>Multicrustacea</taxon>
        <taxon>Malacostraca</taxon>
        <taxon>Eumalacostraca</taxon>
        <taxon>Eucarida</taxon>
        <taxon>Decapoda</taxon>
        <taxon>Pleocyemata</taxon>
        <taxon>Brachyura</taxon>
        <taxon>Eubrachyura</taxon>
        <taxon>Portunoidea</taxon>
        <taxon>Portunidae</taxon>
        <taxon>Portuninae</taxon>
        <taxon>Portunus</taxon>
    </lineage>
</organism>
<feature type="region of interest" description="Disordered" evidence="1">
    <location>
        <begin position="1"/>
        <end position="37"/>
    </location>
</feature>
<sequence length="217" mass="24159">MSAPPQRQSPSPAHSIPSPPPSGSVGEAAWGHSGRPADMKAAYHRHRYGGGLQNLHATQTEITGHTNRGIKRGYTYNLYSAKTHVCLTATQRQQLENVQNRACRIILGPAYTNYGHALTTLNLPRLSNTHREALLKLGRNLLRHPKLRHLLSPATPRPVHTTLHNNVLMPTRATRTDRYKNSAIPTMHSRLPHNGASISMAKRRTRLNQPKTQPTDE</sequence>
<protein>
    <submittedName>
        <fullName evidence="2">Uncharacterized protein</fullName>
    </submittedName>
</protein>
<evidence type="ECO:0000313" key="3">
    <source>
        <dbReference type="Proteomes" id="UP000324222"/>
    </source>
</evidence>
<reference evidence="2 3" key="1">
    <citation type="submission" date="2019-05" db="EMBL/GenBank/DDBJ databases">
        <title>Another draft genome of Portunus trituberculatus and its Hox gene families provides insights of decapod evolution.</title>
        <authorList>
            <person name="Jeong J.-H."/>
            <person name="Song I."/>
            <person name="Kim S."/>
            <person name="Choi T."/>
            <person name="Kim D."/>
            <person name="Ryu S."/>
            <person name="Kim W."/>
        </authorList>
    </citation>
    <scope>NUCLEOTIDE SEQUENCE [LARGE SCALE GENOMIC DNA]</scope>
    <source>
        <tissue evidence="2">Muscle</tissue>
    </source>
</reference>
<accession>A0A5B7FM93</accession>
<dbReference type="EMBL" id="VSRR010007213">
    <property type="protein sequence ID" value="MPC46447.1"/>
    <property type="molecule type" value="Genomic_DNA"/>
</dbReference>
<dbReference type="AlphaFoldDB" id="A0A5B7FM93"/>
<feature type="compositionally biased region" description="Polar residues" evidence="1">
    <location>
        <begin position="207"/>
        <end position="217"/>
    </location>
</feature>
<feature type="region of interest" description="Disordered" evidence="1">
    <location>
        <begin position="185"/>
        <end position="217"/>
    </location>
</feature>
<comment type="caution">
    <text evidence="2">The sequence shown here is derived from an EMBL/GenBank/DDBJ whole genome shotgun (WGS) entry which is preliminary data.</text>
</comment>
<feature type="compositionally biased region" description="Low complexity" evidence="1">
    <location>
        <begin position="1"/>
        <end position="16"/>
    </location>
</feature>
<dbReference type="OrthoDB" id="2017643at2759"/>